<dbReference type="PANTHER" id="PTHR34618">
    <property type="entry name" value="SURFACE PROTEIN MAS1, PUTATIVE-RELATED"/>
    <property type="match status" value="1"/>
</dbReference>
<evidence type="ECO:0000313" key="3">
    <source>
        <dbReference type="EMBL" id="KNE98209.1"/>
    </source>
</evidence>
<dbReference type="AlphaFoldDB" id="A0A0L0VGR6"/>
<comment type="caution">
    <text evidence="3">The sequence shown here is derived from an EMBL/GenBank/DDBJ whole genome shotgun (WGS) entry which is preliminary data.</text>
</comment>
<evidence type="ECO:0000256" key="2">
    <source>
        <dbReference type="SAM" id="SignalP"/>
    </source>
</evidence>
<keyword evidence="4" id="KW-1185">Reference proteome</keyword>
<accession>A0A0L0VGR6</accession>
<feature type="region of interest" description="Disordered" evidence="1">
    <location>
        <begin position="570"/>
        <end position="595"/>
    </location>
</feature>
<proteinExistence type="predicted"/>
<dbReference type="Pfam" id="PF11327">
    <property type="entry name" value="Egh16-like"/>
    <property type="match status" value="1"/>
</dbReference>
<evidence type="ECO:0000256" key="1">
    <source>
        <dbReference type="SAM" id="MobiDB-lite"/>
    </source>
</evidence>
<evidence type="ECO:0000313" key="4">
    <source>
        <dbReference type="Proteomes" id="UP000054564"/>
    </source>
</evidence>
<dbReference type="OrthoDB" id="2505881at2759"/>
<feature type="chain" id="PRO_5005549295" description="Secreted protein" evidence="2">
    <location>
        <begin position="20"/>
        <end position="595"/>
    </location>
</feature>
<dbReference type="PANTHER" id="PTHR34618:SF1">
    <property type="entry name" value="SECRETED PROTEIN"/>
    <property type="match status" value="1"/>
</dbReference>
<dbReference type="STRING" id="1165861.A0A0L0VGR6"/>
<dbReference type="Proteomes" id="UP000054564">
    <property type="component" value="Unassembled WGS sequence"/>
</dbReference>
<sequence>MPSLAATIVGLALIAHTSAHLSLLNIYGSNDVVGHGFGVNMYGKYPRVRGEPGDAGGDSGVFETGTDNPSPACGSTPELGLIDLAAWMGQAEGDGLPAAYANMSVVIQAFQVNRDGGGPMSCEYSEDASTTSWKPMFMTLNQAGNSGIQNSLRTNETVVTNFPADAKCTGGWTQTACIVRCRTGVNKRFGGCFAVKLSDSDAPSMASTTADSNDTSIVARPVANETDAQTSTNSLTDEQITLIANQVIIQMKNDGLVFPSNSTEAAAAGDKSSDSQTTDPPVSRVADANDADSNKMATETPSNESNTPDTSSDTPTAKPPMPESSTATSSKMAEPSSPDPQVAPIAPKPVSRQGENDSLNKSPAAPDTGNTLLDVTNTAQNLLNVTASSLDTPAPDNSVVRAVDTDANLKANSTSDANPIVLGNATLSTSDRAGTQVNGSMLDTNQTSPNHPSVAQNTRLVNTNAGINATLAKHHPVTKHASNIQTDQDTHADLKRPVIVAIHASHTPLVNGSSEGSRFTPVNVTSGEGSSLAPDNSTITPDQMSSLSDNSTLVDASDIADNELYKSKAVNGTSQVKKHLKRCGSSHRKPKRKVQ</sequence>
<feature type="compositionally biased region" description="Low complexity" evidence="1">
    <location>
        <begin position="300"/>
        <end position="316"/>
    </location>
</feature>
<feature type="signal peptide" evidence="2">
    <location>
        <begin position="1"/>
        <end position="19"/>
    </location>
</feature>
<keyword evidence="2" id="KW-0732">Signal</keyword>
<gene>
    <name evidence="3" type="ORF">PSTG_08477</name>
</gene>
<evidence type="ECO:0008006" key="5">
    <source>
        <dbReference type="Google" id="ProtNLM"/>
    </source>
</evidence>
<feature type="compositionally biased region" description="Basic residues" evidence="1">
    <location>
        <begin position="576"/>
        <end position="595"/>
    </location>
</feature>
<dbReference type="EMBL" id="AJIL01000059">
    <property type="protein sequence ID" value="KNE98209.1"/>
    <property type="molecule type" value="Genomic_DNA"/>
</dbReference>
<organism evidence="3 4">
    <name type="scientific">Puccinia striiformis f. sp. tritici PST-78</name>
    <dbReference type="NCBI Taxonomy" id="1165861"/>
    <lineage>
        <taxon>Eukaryota</taxon>
        <taxon>Fungi</taxon>
        <taxon>Dikarya</taxon>
        <taxon>Basidiomycota</taxon>
        <taxon>Pucciniomycotina</taxon>
        <taxon>Pucciniomycetes</taxon>
        <taxon>Pucciniales</taxon>
        <taxon>Pucciniaceae</taxon>
        <taxon>Puccinia</taxon>
    </lineage>
</organism>
<dbReference type="InterPro" id="IPR021476">
    <property type="entry name" value="Egh16-like"/>
</dbReference>
<feature type="region of interest" description="Disordered" evidence="1">
    <location>
        <begin position="261"/>
        <end position="372"/>
    </location>
</feature>
<feature type="region of interest" description="Disordered" evidence="1">
    <location>
        <begin position="523"/>
        <end position="550"/>
    </location>
</feature>
<name>A0A0L0VGR6_9BASI</name>
<protein>
    <recommendedName>
        <fullName evidence="5">Secreted protein</fullName>
    </recommendedName>
</protein>
<reference evidence="4" key="1">
    <citation type="submission" date="2014-03" db="EMBL/GenBank/DDBJ databases">
        <title>The Genome Sequence of Puccinia striiformis f. sp. tritici PST-78.</title>
        <authorList>
            <consortium name="The Broad Institute Genome Sequencing Platform"/>
            <person name="Cuomo C."/>
            <person name="Hulbert S."/>
            <person name="Chen X."/>
            <person name="Walker B."/>
            <person name="Young S.K."/>
            <person name="Zeng Q."/>
            <person name="Gargeya S."/>
            <person name="Fitzgerald M."/>
            <person name="Haas B."/>
            <person name="Abouelleil A."/>
            <person name="Alvarado L."/>
            <person name="Arachchi H.M."/>
            <person name="Berlin A.M."/>
            <person name="Chapman S.B."/>
            <person name="Goldberg J."/>
            <person name="Griggs A."/>
            <person name="Gujja S."/>
            <person name="Hansen M."/>
            <person name="Howarth C."/>
            <person name="Imamovic A."/>
            <person name="Larimer J."/>
            <person name="McCowan C."/>
            <person name="Montmayeur A."/>
            <person name="Murphy C."/>
            <person name="Neiman D."/>
            <person name="Pearson M."/>
            <person name="Priest M."/>
            <person name="Roberts A."/>
            <person name="Saif S."/>
            <person name="Shea T."/>
            <person name="Sisk P."/>
            <person name="Sykes S."/>
            <person name="Wortman J."/>
            <person name="Nusbaum C."/>
            <person name="Birren B."/>
        </authorList>
    </citation>
    <scope>NUCLEOTIDE SEQUENCE [LARGE SCALE GENOMIC DNA]</scope>
    <source>
        <strain evidence="4">race PST-78</strain>
    </source>
</reference>